<dbReference type="EMBL" id="JBBPBK010000006">
    <property type="protein sequence ID" value="KAK9284066.1"/>
    <property type="molecule type" value="Genomic_DNA"/>
</dbReference>
<keyword evidence="3" id="KW-1185">Reference proteome</keyword>
<feature type="compositionally biased region" description="Basic and acidic residues" evidence="1">
    <location>
        <begin position="1173"/>
        <end position="1184"/>
    </location>
</feature>
<name>A0AAP0X0F5_LIQFO</name>
<feature type="compositionally biased region" description="Polar residues" evidence="1">
    <location>
        <begin position="1213"/>
        <end position="1244"/>
    </location>
</feature>
<evidence type="ECO:0000256" key="1">
    <source>
        <dbReference type="SAM" id="MobiDB-lite"/>
    </source>
</evidence>
<feature type="region of interest" description="Disordered" evidence="1">
    <location>
        <begin position="1164"/>
        <end position="1262"/>
    </location>
</feature>
<feature type="compositionally biased region" description="Basic and acidic residues" evidence="1">
    <location>
        <begin position="532"/>
        <end position="548"/>
    </location>
</feature>
<feature type="region of interest" description="Disordered" evidence="1">
    <location>
        <begin position="1"/>
        <end position="48"/>
    </location>
</feature>
<evidence type="ECO:0008006" key="4">
    <source>
        <dbReference type="Google" id="ProtNLM"/>
    </source>
</evidence>
<protein>
    <recommendedName>
        <fullName evidence="4">Spectrin beta chain, brain</fullName>
    </recommendedName>
</protein>
<dbReference type="Proteomes" id="UP001415857">
    <property type="component" value="Unassembled WGS sequence"/>
</dbReference>
<accession>A0AAP0X0F5</accession>
<sequence length="1330" mass="144988">MAGNLRFELTSGSPEESGFSGNYQNGQRGNYHGASLDRSGSFRDGSEGRMFSSGTCSARGNATSTGDLPSLSQCLMLDQITIEEQKYTRSGELRRVLGFSFGSTAEDNSFGAAHAKPPPPVATEELKRFKASVADASKKARVRSKTLDDSLHKLNKFCEALNSKKHQRNELLTTERSIGSKLSKVGTQIQRNPPDIVIQRLEDRTKNVVQNKRVRTSIAEIRAEGRSNAILRQPLVIGKDRDILKDGVAGSDVVEEKIRKLPAGGEGWDKKMKRKRSMHVDADLKRAMHQKLGNEPGLQSCDAQGFRAGSLNGSSGINKLDGSSFPASSNSRGIPKNELEKVSLPRDLSAGLTKERLIAKGNNKLNIRDDYHLVGSSSVTKGKGSRAPRTGPVVVANSSPNFPRSSGALEGWEQSPSANKVQLIGGANNRKRPMPTGSSSPPMAQWVGQRPQKISRTRRANLVSPVSNHDEVQTSSEGCAPSDFGARVTSSGTIGSLPARTVANGTQLKMKLEIVSSPARLSESEESGAGENRLKEKGVGGGEMEERSVNGGQIVGPSALLTKKKILIKEENGDGVRRQGRSGRASPFSRASISPMREKLENPAPTKPLRNIRPGSDKNGSKSGRPPLKKLTDRKALTRLGQTPNCGSPDFTGDSDDDREELLAAAKFASNASYLACSNPFWKKMERIFASVSLGDTSYLKQQLKFAEDLDESLSQMFAYGDDALDDLVHEESSLFQTIVAGERERSLLNHSDSKEPSRTMDLVDQFQDIDALYGRLDSKTRSNKVPPLYERVLSALIIEDEVEEFEENCGGRDVSFGYSSDDSPCGTRLHIDIECRKRGRMEYDYDSILGRETQKQCTLDKSCCNGSSILERRPNILNPLCNGELFQGDSEVEVFPGFSQNDLVGPQTVHINVSGVASFDYQYEQMHLDDKLLLELQSIGLYLETVPDLAEGEEEMINQEIHVLKKGLHQQVGKKKAHLEKIYKAIQEAKDVEGRDLEQIAMNRLSEMAYKKQLATRGSSASKGGVSKVSRQVALAFVKRTVAKCRIFEDTGKSCFSEPPFRDVLLAVAPCINDTESESVNCVGTTVAADVCPEAQNCQPEPRVSGSFPSRSERPDRFETLTHSSDQSFAKNGPISNRGKKKEVLLDDVGGSTSLRATSTIGNTLLGGAKGKRSERERDKDTLGRNSVTKAGRLSLGNFKGERKTKSKPKQKTAQLSTSGNGFVTHSVYPSGSGSSELVTSGSNKKREDGLMTPGSIPQDLSKEVKEPLDFTNLHLHELDPIGELGVTNDLGGPQDLSSWLNFDEDGLQDIDSMGLEIPMDDLSDLNMF</sequence>
<dbReference type="PANTHER" id="PTHR31115:SF2">
    <property type="entry name" value="OS05G0107300 PROTEIN"/>
    <property type="match status" value="1"/>
</dbReference>
<evidence type="ECO:0000313" key="3">
    <source>
        <dbReference type="Proteomes" id="UP001415857"/>
    </source>
</evidence>
<organism evidence="2 3">
    <name type="scientific">Liquidambar formosana</name>
    <name type="common">Formosan gum</name>
    <dbReference type="NCBI Taxonomy" id="63359"/>
    <lineage>
        <taxon>Eukaryota</taxon>
        <taxon>Viridiplantae</taxon>
        <taxon>Streptophyta</taxon>
        <taxon>Embryophyta</taxon>
        <taxon>Tracheophyta</taxon>
        <taxon>Spermatophyta</taxon>
        <taxon>Magnoliopsida</taxon>
        <taxon>eudicotyledons</taxon>
        <taxon>Gunneridae</taxon>
        <taxon>Pentapetalae</taxon>
        <taxon>Saxifragales</taxon>
        <taxon>Altingiaceae</taxon>
        <taxon>Liquidambar</taxon>
    </lineage>
</organism>
<dbReference type="PANTHER" id="PTHR31115">
    <property type="entry name" value="OS05G0107300 PROTEIN"/>
    <property type="match status" value="1"/>
</dbReference>
<feature type="region of interest" description="Disordered" evidence="1">
    <location>
        <begin position="378"/>
        <end position="460"/>
    </location>
</feature>
<comment type="caution">
    <text evidence="2">The sequence shown here is derived from an EMBL/GenBank/DDBJ whole genome shotgun (WGS) entry which is preliminary data.</text>
</comment>
<proteinExistence type="predicted"/>
<reference evidence="2 3" key="1">
    <citation type="journal article" date="2024" name="Plant J.">
        <title>Genome sequences and population genomics reveal climatic adaptation and genomic divergence between two closely related sweetgum species.</title>
        <authorList>
            <person name="Xu W.Q."/>
            <person name="Ren C.Q."/>
            <person name="Zhang X.Y."/>
            <person name="Comes H.P."/>
            <person name="Liu X.H."/>
            <person name="Li Y.G."/>
            <person name="Kettle C.J."/>
            <person name="Jalonen R."/>
            <person name="Gaisberger H."/>
            <person name="Ma Y.Z."/>
            <person name="Qiu Y.X."/>
        </authorList>
    </citation>
    <scope>NUCLEOTIDE SEQUENCE [LARGE SCALE GENOMIC DNA]</scope>
    <source>
        <strain evidence="2">Hangzhou</strain>
    </source>
</reference>
<feature type="region of interest" description="Disordered" evidence="1">
    <location>
        <begin position="571"/>
        <end position="657"/>
    </location>
</feature>
<feature type="compositionally biased region" description="Polar residues" evidence="1">
    <location>
        <begin position="10"/>
        <end position="28"/>
    </location>
</feature>
<gene>
    <name evidence="2" type="ORF">L1049_012326</name>
</gene>
<feature type="region of interest" description="Disordered" evidence="1">
    <location>
        <begin position="517"/>
        <end position="556"/>
    </location>
</feature>
<evidence type="ECO:0000313" key="2">
    <source>
        <dbReference type="EMBL" id="KAK9284066.1"/>
    </source>
</evidence>